<evidence type="ECO:0000256" key="1">
    <source>
        <dbReference type="ARBA" id="ARBA00009981"/>
    </source>
</evidence>
<dbReference type="EMBL" id="AP022581">
    <property type="protein sequence ID" value="BBX96134.1"/>
    <property type="molecule type" value="Genomic_DNA"/>
</dbReference>
<dbReference type="Pfam" id="PF02604">
    <property type="entry name" value="PhdYeFM_antitox"/>
    <property type="match status" value="1"/>
</dbReference>
<dbReference type="InterPro" id="IPR036165">
    <property type="entry name" value="YefM-like_sf"/>
</dbReference>
<dbReference type="PANTHER" id="PTHR35377:SF5">
    <property type="entry name" value="ANTITOXIN VAPB46"/>
    <property type="match status" value="1"/>
</dbReference>
<dbReference type="STRING" id="169765.AWC15_01315"/>
<dbReference type="KEGG" id="mlj:MLAC_14280"/>
<dbReference type="OrthoDB" id="557859at2"/>
<dbReference type="InterPro" id="IPR006442">
    <property type="entry name" value="Antitoxin_Phd/YefM"/>
</dbReference>
<accession>A0A1X1Y4S5</accession>
<dbReference type="InterPro" id="IPR051416">
    <property type="entry name" value="phD-YefM_TA_antitoxins"/>
</dbReference>
<organism evidence="3 4">
    <name type="scientific">Mycobacterium lacus</name>
    <dbReference type="NCBI Taxonomy" id="169765"/>
    <lineage>
        <taxon>Bacteria</taxon>
        <taxon>Bacillati</taxon>
        <taxon>Actinomycetota</taxon>
        <taxon>Actinomycetes</taxon>
        <taxon>Mycobacteriales</taxon>
        <taxon>Mycobacteriaceae</taxon>
        <taxon>Mycobacterium</taxon>
    </lineage>
</organism>
<dbReference type="GO" id="GO:0097351">
    <property type="term" value="F:toxin sequestering activity"/>
    <property type="evidence" value="ECO:0007669"/>
    <property type="project" value="TreeGrafter"/>
</dbReference>
<evidence type="ECO:0000313" key="3">
    <source>
        <dbReference type="EMBL" id="BBX96134.1"/>
    </source>
</evidence>
<protein>
    <recommendedName>
        <fullName evidence="2">Antitoxin</fullName>
    </recommendedName>
</protein>
<dbReference type="PANTHER" id="PTHR35377">
    <property type="entry name" value="ANTITOXIN VAPB49-RELATED-RELATED"/>
    <property type="match status" value="1"/>
</dbReference>
<evidence type="ECO:0000313" key="4">
    <source>
        <dbReference type="Proteomes" id="UP000466396"/>
    </source>
</evidence>
<dbReference type="SUPFAM" id="SSF143120">
    <property type="entry name" value="YefM-like"/>
    <property type="match status" value="1"/>
</dbReference>
<name>A0A1X1Y4S5_9MYCO</name>
<gene>
    <name evidence="3" type="ORF">MLAC_14280</name>
</gene>
<dbReference type="NCBIfam" id="TIGR01552">
    <property type="entry name" value="phd_fam"/>
    <property type="match status" value="1"/>
</dbReference>
<dbReference type="RefSeq" id="WP_085160864.1">
    <property type="nucleotide sequence ID" value="NZ_AP022581.1"/>
</dbReference>
<dbReference type="Gene3D" id="3.40.1620.10">
    <property type="entry name" value="YefM-like domain"/>
    <property type="match status" value="1"/>
</dbReference>
<comment type="similarity">
    <text evidence="1 2">Belongs to the phD/YefM antitoxin family.</text>
</comment>
<dbReference type="AlphaFoldDB" id="A0A1X1Y4S5"/>
<dbReference type="FunFam" id="3.40.1620.10:FF:000002">
    <property type="entry name" value="Antitoxin"/>
    <property type="match status" value="1"/>
</dbReference>
<reference evidence="3 4" key="1">
    <citation type="journal article" date="2019" name="Emerg. Microbes Infect.">
        <title>Comprehensive subspecies identification of 175 nontuberculous mycobacteria species based on 7547 genomic profiles.</title>
        <authorList>
            <person name="Matsumoto Y."/>
            <person name="Kinjo T."/>
            <person name="Motooka D."/>
            <person name="Nabeya D."/>
            <person name="Jung N."/>
            <person name="Uechi K."/>
            <person name="Horii T."/>
            <person name="Iida T."/>
            <person name="Fujita J."/>
            <person name="Nakamura S."/>
        </authorList>
    </citation>
    <scope>NUCLEOTIDE SEQUENCE [LARGE SCALE GENOMIC DNA]</scope>
    <source>
        <strain evidence="3 4">JCM 15657</strain>
    </source>
</reference>
<keyword evidence="4" id="KW-1185">Reference proteome</keyword>
<proteinExistence type="inferred from homology"/>
<sequence>MEAIGVRELRQHASRYLARVESGEEFAITNSGRLVARLVPVHAAERSRDTLIESGTLIPARSPQNLLDLAAAPARGRKRNLSDVLGEMRNEQ</sequence>
<evidence type="ECO:0000256" key="2">
    <source>
        <dbReference type="RuleBase" id="RU362080"/>
    </source>
</evidence>
<dbReference type="Proteomes" id="UP000466396">
    <property type="component" value="Chromosome"/>
</dbReference>
<comment type="function">
    <text evidence="2">Antitoxin component of a type II toxin-antitoxin (TA) system.</text>
</comment>